<protein>
    <submittedName>
        <fullName evidence="1">Uncharacterized protein</fullName>
    </submittedName>
</protein>
<gene>
    <name evidence="1" type="ORF">NCTC11126_00721</name>
</gene>
<evidence type="ECO:0000313" key="1">
    <source>
        <dbReference type="EMBL" id="SPW39402.1"/>
    </source>
</evidence>
<dbReference type="Proteomes" id="UP000250561">
    <property type="component" value="Unassembled WGS sequence"/>
</dbReference>
<evidence type="ECO:0000313" key="2">
    <source>
        <dbReference type="Proteomes" id="UP000250561"/>
    </source>
</evidence>
<name>A0A2X1JFA4_ECOLX</name>
<reference evidence="1 2" key="1">
    <citation type="submission" date="2018-06" db="EMBL/GenBank/DDBJ databases">
        <authorList>
            <consortium name="Pathogen Informatics"/>
            <person name="Doyle S."/>
        </authorList>
    </citation>
    <scope>NUCLEOTIDE SEQUENCE [LARGE SCALE GENOMIC DNA]</scope>
    <source>
        <strain evidence="1 2">NCTC11126</strain>
    </source>
</reference>
<proteinExistence type="predicted"/>
<organism evidence="1 2">
    <name type="scientific">Escherichia coli</name>
    <dbReference type="NCBI Taxonomy" id="562"/>
    <lineage>
        <taxon>Bacteria</taxon>
        <taxon>Pseudomonadati</taxon>
        <taxon>Pseudomonadota</taxon>
        <taxon>Gammaproteobacteria</taxon>
        <taxon>Enterobacterales</taxon>
        <taxon>Enterobacteriaceae</taxon>
        <taxon>Escherichia</taxon>
    </lineage>
</organism>
<accession>A0A2X1JFA4</accession>
<dbReference type="AlphaFoldDB" id="A0A2X1JFA4"/>
<sequence>MKNKHTLTRISEEAFNELARIKQTTNLPHQTVMQLAIAKEVTESDLLKYPVSKGRKHIRISQDALATLKALNGFKIDIARLLSLKIHKLSLEV</sequence>
<dbReference type="EMBL" id="UARS01000004">
    <property type="protein sequence ID" value="SPW39402.1"/>
    <property type="molecule type" value="Genomic_DNA"/>
</dbReference>